<reference evidence="7 8" key="1">
    <citation type="submission" date="2019-12" db="EMBL/GenBank/DDBJ databases">
        <title>Paenibacillus sp. nov. sp. isolated from soil.</title>
        <authorList>
            <person name="Kim J."/>
            <person name="Jeong S.E."/>
            <person name="Jung H.S."/>
            <person name="Jeon C.O."/>
        </authorList>
    </citation>
    <scope>NUCLEOTIDE SEQUENCE [LARGE SCALE GENOMIC DNA]</scope>
    <source>
        <strain evidence="7 8">5J-6</strain>
    </source>
</reference>
<dbReference type="GO" id="GO:0008270">
    <property type="term" value="F:zinc ion binding"/>
    <property type="evidence" value="ECO:0007669"/>
    <property type="project" value="InterPro"/>
</dbReference>
<dbReference type="AlphaFoldDB" id="A0A6L8VCL3"/>
<accession>A0A6L8VCL3</accession>
<dbReference type="PANTHER" id="PTHR43175:SF3">
    <property type="entry name" value="CARBON DISULFIDE HYDROLASE"/>
    <property type="match status" value="1"/>
</dbReference>
<organism evidence="7 8">
    <name type="scientific">Paenibacillus silvestris</name>
    <dbReference type="NCBI Taxonomy" id="2606219"/>
    <lineage>
        <taxon>Bacteria</taxon>
        <taxon>Bacillati</taxon>
        <taxon>Bacillota</taxon>
        <taxon>Bacilli</taxon>
        <taxon>Bacillales</taxon>
        <taxon>Paenibacillaceae</taxon>
        <taxon>Paenibacillus</taxon>
    </lineage>
</organism>
<evidence type="ECO:0000256" key="2">
    <source>
        <dbReference type="ARBA" id="ARBA00012925"/>
    </source>
</evidence>
<comment type="similarity">
    <text evidence="1">Belongs to the beta-class carbonic anhydrase family.</text>
</comment>
<keyword evidence="4 6" id="KW-0862">Zinc</keyword>
<evidence type="ECO:0000256" key="3">
    <source>
        <dbReference type="ARBA" id="ARBA00022723"/>
    </source>
</evidence>
<protein>
    <recommendedName>
        <fullName evidence="2">carbonic anhydrase</fullName>
        <ecNumber evidence="2">4.2.1.1</ecNumber>
    </recommendedName>
</protein>
<comment type="catalytic activity">
    <reaction evidence="5">
        <text>hydrogencarbonate + H(+) = CO2 + H2O</text>
        <dbReference type="Rhea" id="RHEA:10748"/>
        <dbReference type="ChEBI" id="CHEBI:15377"/>
        <dbReference type="ChEBI" id="CHEBI:15378"/>
        <dbReference type="ChEBI" id="CHEBI:16526"/>
        <dbReference type="ChEBI" id="CHEBI:17544"/>
        <dbReference type="EC" id="4.2.1.1"/>
    </reaction>
</comment>
<keyword evidence="3 6" id="KW-0479">Metal-binding</keyword>
<dbReference type="EMBL" id="WTUZ01000040">
    <property type="protein sequence ID" value="MZQ87396.1"/>
    <property type="molecule type" value="Genomic_DNA"/>
</dbReference>
<dbReference type="InterPro" id="IPR036874">
    <property type="entry name" value="Carbonic_anhydrase_sf"/>
</dbReference>
<dbReference type="RefSeq" id="WP_161412005.1">
    <property type="nucleotide sequence ID" value="NZ_WTUZ01000040.1"/>
</dbReference>
<feature type="binding site" evidence="6">
    <location>
        <position position="40"/>
    </location>
    <ligand>
        <name>Zn(2+)</name>
        <dbReference type="ChEBI" id="CHEBI:29105"/>
    </ligand>
</feature>
<evidence type="ECO:0000256" key="5">
    <source>
        <dbReference type="ARBA" id="ARBA00048348"/>
    </source>
</evidence>
<comment type="caution">
    <text evidence="7">The sequence shown here is derived from an EMBL/GenBank/DDBJ whole genome shotgun (WGS) entry which is preliminary data.</text>
</comment>
<gene>
    <name evidence="7" type="ORF">GQF01_35285</name>
</gene>
<feature type="binding site" evidence="6">
    <location>
        <position position="96"/>
    </location>
    <ligand>
        <name>Zn(2+)</name>
        <dbReference type="ChEBI" id="CHEBI:29105"/>
    </ligand>
</feature>
<dbReference type="SMART" id="SM00947">
    <property type="entry name" value="Pro_CA"/>
    <property type="match status" value="1"/>
</dbReference>
<sequence>MSLIQEILNYNEEFVAKEEYKEFLTTKFPDKKMVVLTCMDTRLVELLPKAMNLHNGDAKIIKNAGAIVSHPFGSIMRSIIVAVYELDADEVFVIGHYDCGMTGLNSDKVISSAKKRGISDDVIETLGHSGIDLSGWLTGFDHVREGIEKSVNIIRNHPLLPKDLPVHGLIIDPQTGKLDLIKDGYQAAE</sequence>
<proteinExistence type="inferred from homology"/>
<evidence type="ECO:0000313" key="7">
    <source>
        <dbReference type="EMBL" id="MZQ87396.1"/>
    </source>
</evidence>
<feature type="binding site" evidence="6">
    <location>
        <position position="99"/>
    </location>
    <ligand>
        <name>Zn(2+)</name>
        <dbReference type="ChEBI" id="CHEBI:29105"/>
    </ligand>
</feature>
<comment type="cofactor">
    <cofactor evidence="6">
        <name>Zn(2+)</name>
        <dbReference type="ChEBI" id="CHEBI:29105"/>
    </cofactor>
    <text evidence="6">Binds 1 zinc ion per subunit.</text>
</comment>
<dbReference type="InterPro" id="IPR001765">
    <property type="entry name" value="Carbonic_anhydrase"/>
</dbReference>
<dbReference type="SUPFAM" id="SSF53056">
    <property type="entry name" value="beta-carbonic anhydrase, cab"/>
    <property type="match status" value="1"/>
</dbReference>
<dbReference type="Gene3D" id="3.40.1050.10">
    <property type="entry name" value="Carbonic anhydrase"/>
    <property type="match status" value="1"/>
</dbReference>
<keyword evidence="8" id="KW-1185">Reference proteome</keyword>
<dbReference type="GO" id="GO:0004089">
    <property type="term" value="F:carbonate dehydratase activity"/>
    <property type="evidence" value="ECO:0007669"/>
    <property type="project" value="UniProtKB-EC"/>
</dbReference>
<name>A0A6L8VCL3_9BACL</name>
<evidence type="ECO:0000256" key="4">
    <source>
        <dbReference type="ARBA" id="ARBA00022833"/>
    </source>
</evidence>
<evidence type="ECO:0000313" key="8">
    <source>
        <dbReference type="Proteomes" id="UP000481087"/>
    </source>
</evidence>
<feature type="binding site" evidence="6">
    <location>
        <position position="38"/>
    </location>
    <ligand>
        <name>Zn(2+)</name>
        <dbReference type="ChEBI" id="CHEBI:29105"/>
    </ligand>
</feature>
<dbReference type="Proteomes" id="UP000481087">
    <property type="component" value="Unassembled WGS sequence"/>
</dbReference>
<dbReference type="EC" id="4.2.1.1" evidence="2"/>
<dbReference type="CDD" id="cd03379">
    <property type="entry name" value="beta_CA_cladeD"/>
    <property type="match status" value="1"/>
</dbReference>
<dbReference type="PANTHER" id="PTHR43175">
    <property type="entry name" value="CARBONIC ANHYDRASE"/>
    <property type="match status" value="1"/>
</dbReference>
<dbReference type="Pfam" id="PF00484">
    <property type="entry name" value="Pro_CA"/>
    <property type="match status" value="1"/>
</dbReference>
<evidence type="ECO:0000256" key="1">
    <source>
        <dbReference type="ARBA" id="ARBA00006217"/>
    </source>
</evidence>
<evidence type="ECO:0000256" key="6">
    <source>
        <dbReference type="PIRSR" id="PIRSR601765-1"/>
    </source>
</evidence>